<feature type="compositionally biased region" description="Low complexity" evidence="1">
    <location>
        <begin position="121"/>
        <end position="141"/>
    </location>
</feature>
<feature type="compositionally biased region" description="Polar residues" evidence="1">
    <location>
        <begin position="998"/>
        <end position="1010"/>
    </location>
</feature>
<feature type="region of interest" description="Disordered" evidence="1">
    <location>
        <begin position="1041"/>
        <end position="1069"/>
    </location>
</feature>
<feature type="region of interest" description="Disordered" evidence="1">
    <location>
        <begin position="167"/>
        <end position="262"/>
    </location>
</feature>
<feature type="compositionally biased region" description="Basic and acidic residues" evidence="1">
    <location>
        <begin position="503"/>
        <end position="517"/>
    </location>
</feature>
<feature type="region of interest" description="Disordered" evidence="1">
    <location>
        <begin position="893"/>
        <end position="929"/>
    </location>
</feature>
<reference evidence="2" key="1">
    <citation type="submission" date="2014-08" db="EMBL/GenBank/DDBJ databases">
        <authorList>
            <person name="Sharma Rahul"/>
            <person name="Thines Marco"/>
        </authorList>
    </citation>
    <scope>NUCLEOTIDE SEQUENCE</scope>
</reference>
<accession>A0A0F7SK81</accession>
<feature type="compositionally biased region" description="Basic and acidic residues" evidence="1">
    <location>
        <begin position="243"/>
        <end position="262"/>
    </location>
</feature>
<dbReference type="AlphaFoldDB" id="A0A0F7SK81"/>
<sequence>MEDDPWSSSSPWDAPSSSSAPPLPASSSPTLPSSSGTPLNTNSEDDLGKLPSIVSSVRRPSADSDLWGSGGGGGGGGVWGSSQQDEGTESGGMDDGGWGSSLEYQHGDVSLRASNLEDAKISSPPISFPSSPYPPSVSFSPPTEPEIRPEPEFEFVDLATNDFSRPISPLPAHDIPSNTSFDDFGDFGESSGAIGPDIAIEDDPWAVQGGIDHEQAQSEEEEETSMPNKGWSAPADDDEDDAWGARKNAEDGGETAKKADEWERARRLAERRMARAPPHVISELTEKWSVLARDRYPDPDKKTVTEGEEIEKTEKEEPIQTEVDKYLDVRLANMKEITNLLVDLTDLPPTITSFSKPLYRASLTERRFRESLTRSSRLSNSTSLLVVPRRLPSLNTTYQSPSTNQDSDRNTGDSWASRSRLGEPENAEATITEDEQSSRRGLLSFFGRKVSGQTTPGMGKRSSSVSSLASFSSPPSEDATKVPVTTAINPSTTSLPVSQPVKDSLEQTRLPVDHSPDTYKPATPRPSLSTRSSSLSLPAVSELAPSGSTKMSPSTSVDSTSATSETPGPVAPSAVSRFLNRFSRKPPARTTDGPRALELSAGDFDFLAEVEGIESGEDLDSDFLGSFGVPSDSSSSVGGLEDFLKIKESKDIPLPAPLAPPPRASEPIRLDSTLGASVPKTLETPMDELDFLGSSGLQSLEGSANGTNKVATFVDEWDDFLSDQQIKPMAASSIIPSITPSITPSFVLPKPPSLSVTTTFPSLTPSSPLVPSRPPSTSIPATTVRSDPFSSHSVTPTAPVQPISAFTQPVSSKDGFADEDDFGDFGDFGQSTMSATDSTFQPSSNSFDDFDDFSSFSPASTQPPAAPPHTATIIPSPLSLFAQSPIKPVRISMLTSESPPPTPINKSPRHQRSESYARSFEAKNDRRKVEAKPATLPALLLPPPSSYSSKISAASLMDDSLFETTDHMRVGHPVAIPVSRTSTPITAPSAASPKEPTRGSTYSHGATSGSARSIGSMSDLLIKAQEVDVAKGHWTYTGSTSPPVMALPPPPSMSGSSVGTGASSPGFFSQGNEDKLNGFPVLGGMAISDAVGSATDRETSKGGLSQADLSFFDGL</sequence>
<protein>
    <submittedName>
        <fullName evidence="2">Uncharacterized protein</fullName>
    </submittedName>
</protein>
<feature type="compositionally biased region" description="Low complexity" evidence="1">
    <location>
        <begin position="462"/>
        <end position="476"/>
    </location>
</feature>
<feature type="compositionally biased region" description="Polar residues" evidence="1">
    <location>
        <begin position="393"/>
        <end position="405"/>
    </location>
</feature>
<name>A0A0F7SK81_PHARH</name>
<feature type="compositionally biased region" description="Gly residues" evidence="1">
    <location>
        <begin position="89"/>
        <end position="99"/>
    </location>
</feature>
<feature type="compositionally biased region" description="Polar residues" evidence="1">
    <location>
        <begin position="486"/>
        <end position="497"/>
    </location>
</feature>
<evidence type="ECO:0000313" key="2">
    <source>
        <dbReference type="EMBL" id="CDZ97759.1"/>
    </source>
</evidence>
<feature type="region of interest" description="Disordered" evidence="1">
    <location>
        <begin position="1"/>
        <end position="148"/>
    </location>
</feature>
<feature type="region of interest" description="Disordered" evidence="1">
    <location>
        <begin position="979"/>
        <end position="1010"/>
    </location>
</feature>
<evidence type="ECO:0000256" key="1">
    <source>
        <dbReference type="SAM" id="MobiDB-lite"/>
    </source>
</evidence>
<feature type="region of interest" description="Disordered" evidence="1">
    <location>
        <begin position="296"/>
        <end position="317"/>
    </location>
</feature>
<dbReference type="EMBL" id="LN483249">
    <property type="protein sequence ID" value="CDZ97759.1"/>
    <property type="molecule type" value="Genomic_DNA"/>
</dbReference>
<proteinExistence type="predicted"/>
<feature type="compositionally biased region" description="Polar residues" evidence="1">
    <location>
        <begin position="547"/>
        <end position="566"/>
    </location>
</feature>
<feature type="compositionally biased region" description="Low complexity" evidence="1">
    <location>
        <begin position="521"/>
        <end position="546"/>
    </location>
</feature>
<feature type="compositionally biased region" description="Gly residues" evidence="1">
    <location>
        <begin position="68"/>
        <end position="79"/>
    </location>
</feature>
<feature type="region of interest" description="Disordered" evidence="1">
    <location>
        <begin position="392"/>
        <end position="596"/>
    </location>
</feature>
<feature type="compositionally biased region" description="Low complexity" evidence="1">
    <location>
        <begin position="1"/>
        <end position="39"/>
    </location>
</feature>
<organism evidence="2">
    <name type="scientific">Phaffia rhodozyma</name>
    <name type="common">Yeast</name>
    <name type="synonym">Xanthophyllomyces dendrorhous</name>
    <dbReference type="NCBI Taxonomy" id="264483"/>
    <lineage>
        <taxon>Eukaryota</taxon>
        <taxon>Fungi</taxon>
        <taxon>Dikarya</taxon>
        <taxon>Basidiomycota</taxon>
        <taxon>Agaricomycotina</taxon>
        <taxon>Tremellomycetes</taxon>
        <taxon>Cystofilobasidiales</taxon>
        <taxon>Mrakiaceae</taxon>
        <taxon>Phaffia</taxon>
    </lineage>
</organism>
<feature type="compositionally biased region" description="Polar residues" evidence="1">
    <location>
        <begin position="1059"/>
        <end position="1069"/>
    </location>
</feature>
<feature type="compositionally biased region" description="Basic and acidic residues" evidence="1">
    <location>
        <begin position="911"/>
        <end position="929"/>
    </location>
</feature>